<proteinExistence type="predicted"/>
<reference evidence="5 7" key="1">
    <citation type="journal article" date="2008" name="Science">
        <title>The Physcomitrella genome reveals evolutionary insights into the conquest of land by plants.</title>
        <authorList>
            <person name="Rensing S."/>
            <person name="Lang D."/>
            <person name="Zimmer A."/>
            <person name="Terry A."/>
            <person name="Salamov A."/>
            <person name="Shapiro H."/>
            <person name="Nishiyama T."/>
            <person name="Perroud P.-F."/>
            <person name="Lindquist E."/>
            <person name="Kamisugi Y."/>
            <person name="Tanahashi T."/>
            <person name="Sakakibara K."/>
            <person name="Fujita T."/>
            <person name="Oishi K."/>
            <person name="Shin-I T."/>
            <person name="Kuroki Y."/>
            <person name="Toyoda A."/>
            <person name="Suzuki Y."/>
            <person name="Hashimoto A."/>
            <person name="Yamaguchi K."/>
            <person name="Sugano A."/>
            <person name="Kohara Y."/>
            <person name="Fujiyama A."/>
            <person name="Anterola A."/>
            <person name="Aoki S."/>
            <person name="Ashton N."/>
            <person name="Barbazuk W.B."/>
            <person name="Barker E."/>
            <person name="Bennetzen J."/>
            <person name="Bezanilla M."/>
            <person name="Blankenship R."/>
            <person name="Cho S.H."/>
            <person name="Dutcher S."/>
            <person name="Estelle M."/>
            <person name="Fawcett J.A."/>
            <person name="Gundlach H."/>
            <person name="Hanada K."/>
            <person name="Heyl A."/>
            <person name="Hicks K.A."/>
            <person name="Hugh J."/>
            <person name="Lohr M."/>
            <person name="Mayer K."/>
            <person name="Melkozernov A."/>
            <person name="Murata T."/>
            <person name="Nelson D."/>
            <person name="Pils B."/>
            <person name="Prigge M."/>
            <person name="Reiss B."/>
            <person name="Renner T."/>
            <person name="Rombauts S."/>
            <person name="Rushton P."/>
            <person name="Sanderfoot A."/>
            <person name="Schween G."/>
            <person name="Shiu S.-H."/>
            <person name="Stueber K."/>
            <person name="Theodoulou F.L."/>
            <person name="Tu H."/>
            <person name="Van de Peer Y."/>
            <person name="Verrier P.J."/>
            <person name="Waters E."/>
            <person name="Wood A."/>
            <person name="Yang L."/>
            <person name="Cove D."/>
            <person name="Cuming A."/>
            <person name="Hasebe M."/>
            <person name="Lucas S."/>
            <person name="Mishler D.B."/>
            <person name="Reski R."/>
            <person name="Grigoriev I."/>
            <person name="Quatrano R.S."/>
            <person name="Boore J.L."/>
        </authorList>
    </citation>
    <scope>NUCLEOTIDE SEQUENCE [LARGE SCALE GENOMIC DNA]</scope>
    <source>
        <strain evidence="6 7">cv. Gransden 2004</strain>
    </source>
</reference>
<dbReference type="InterPro" id="IPR009880">
    <property type="entry name" value="Glyoxal_oxidase_N"/>
</dbReference>
<dbReference type="CDD" id="cd02851">
    <property type="entry name" value="E_set_GO_C"/>
    <property type="match status" value="1"/>
</dbReference>
<reference evidence="5 7" key="2">
    <citation type="journal article" date="2018" name="Plant J.">
        <title>The Physcomitrella patens chromosome-scale assembly reveals moss genome structure and evolution.</title>
        <authorList>
            <person name="Lang D."/>
            <person name="Ullrich K.K."/>
            <person name="Murat F."/>
            <person name="Fuchs J."/>
            <person name="Jenkins J."/>
            <person name="Haas F.B."/>
            <person name="Piednoel M."/>
            <person name="Gundlach H."/>
            <person name="Van Bel M."/>
            <person name="Meyberg R."/>
            <person name="Vives C."/>
            <person name="Morata J."/>
            <person name="Symeonidi A."/>
            <person name="Hiss M."/>
            <person name="Muchero W."/>
            <person name="Kamisugi Y."/>
            <person name="Saleh O."/>
            <person name="Blanc G."/>
            <person name="Decker E.L."/>
            <person name="van Gessel N."/>
            <person name="Grimwood J."/>
            <person name="Hayes R.D."/>
            <person name="Graham S.W."/>
            <person name="Gunter L.E."/>
            <person name="McDaniel S.F."/>
            <person name="Hoernstein S.N.W."/>
            <person name="Larsson A."/>
            <person name="Li F.W."/>
            <person name="Perroud P.F."/>
            <person name="Phillips J."/>
            <person name="Ranjan P."/>
            <person name="Rokshar D.S."/>
            <person name="Rothfels C.J."/>
            <person name="Schneider L."/>
            <person name="Shu S."/>
            <person name="Stevenson D.W."/>
            <person name="Thummler F."/>
            <person name="Tillich M."/>
            <person name="Villarreal Aguilar J.C."/>
            <person name="Widiez T."/>
            <person name="Wong G.K."/>
            <person name="Wymore A."/>
            <person name="Zhang Y."/>
            <person name="Zimmer A.D."/>
            <person name="Quatrano R.S."/>
            <person name="Mayer K.F.X."/>
            <person name="Goodstein D."/>
            <person name="Casacuberta J.M."/>
            <person name="Vandepoele K."/>
            <person name="Reski R."/>
            <person name="Cuming A.C."/>
            <person name="Tuskan G.A."/>
            <person name="Maumus F."/>
            <person name="Salse J."/>
            <person name="Schmutz J."/>
            <person name="Rensing S.A."/>
        </authorList>
    </citation>
    <scope>NUCLEOTIDE SEQUENCE [LARGE SCALE GENOMIC DNA]</scope>
    <source>
        <strain evidence="6 7">cv. Gransden 2004</strain>
    </source>
</reference>
<reference evidence="6" key="3">
    <citation type="submission" date="2020-12" db="UniProtKB">
        <authorList>
            <consortium name="EnsemblPlants"/>
        </authorList>
    </citation>
    <scope>IDENTIFICATION</scope>
</reference>
<dbReference type="Pfam" id="PF09118">
    <property type="entry name" value="GO-like_E_set"/>
    <property type="match status" value="1"/>
</dbReference>
<feature type="domain" description="Glyoxal oxidase N-terminal" evidence="3">
    <location>
        <begin position="51"/>
        <end position="437"/>
    </location>
</feature>
<evidence type="ECO:0000256" key="1">
    <source>
        <dbReference type="ARBA" id="ARBA00022729"/>
    </source>
</evidence>
<name>A9U0X9_PHYPA</name>
<dbReference type="Gramene" id="Pp3c21_2480V3.2">
    <property type="protein sequence ID" value="Pp3c21_2480V3.2"/>
    <property type="gene ID" value="Pp3c21_2480"/>
</dbReference>
<dbReference type="InterPro" id="IPR013783">
    <property type="entry name" value="Ig-like_fold"/>
</dbReference>
<sequence length="558" mass="62297">MRVAASSSCFSTILRFWTVNLLFLLKLDVATVNAYNGKWRVLTANAGIASMHTAVNFYDSVIFLDRTNIGLSEINFTNGYCRNNPQDRVLKHDCSAHSVMLDPVSGKVRPLTIITDTWCSSGQFFANGTLVQTGGDFDGMRKVRLLDPCGPDGGCDWMESDTENLKDKRWYSTNQLLPDGRQIVVGGIESYSYEFVPKRKSREGSYELNFLNETKDAQNDNLYPFVHLLPDGNLFIFANRDAILLDYRRHKVLRKYPTIPGEPRNYPSAGSSVMLPLRHDDDFTVAEVLVCGGAHNGANSKSKGRDSPASETCGRIVATSSDDPQWVMETMPIRRVMGDMVILPTADVLIINGAQNGSQGWNKATNPAYSPVTYSPDNAKARFHVLKATTIARMYHSTANLLSDGRIIVAGSNTHQYYTFSGDFPTELRVEAFDPPYLDPSYEDIRPSIFNLTTKRIRYSLTFTAVFTVVNRTGDFELNLLSSPFTTHSFSQGQRMLKLNITEPVELGRRGMYQTTVTAPPNSIVAPESHYLLWPIQRKVAGKGVWVQIHSSDSTTDQ</sequence>
<evidence type="ECO:0000313" key="6">
    <source>
        <dbReference type="EnsemblPlants" id="Pp3c21_2480V3.1"/>
    </source>
</evidence>
<dbReference type="EnsemblPlants" id="Pp3c21_2480V3.2">
    <property type="protein sequence ID" value="Pp3c21_2480V3.2"/>
    <property type="gene ID" value="Pp3c21_2480"/>
</dbReference>
<feature type="domain" description="Galactose oxidase-like Early set" evidence="4">
    <location>
        <begin position="446"/>
        <end position="549"/>
    </location>
</feature>
<dbReference type="EMBL" id="ABEU02000021">
    <property type="protein sequence ID" value="PNR31520.1"/>
    <property type="molecule type" value="Genomic_DNA"/>
</dbReference>
<dbReference type="InterPro" id="IPR014756">
    <property type="entry name" value="Ig_E-set"/>
</dbReference>
<dbReference type="OMA" id="ESHYLLW"/>
<dbReference type="Gene3D" id="2.60.40.10">
    <property type="entry name" value="Immunoglobulins"/>
    <property type="match status" value="1"/>
</dbReference>
<dbReference type="Pfam" id="PF07250">
    <property type="entry name" value="Glyoxal_oxid_N"/>
    <property type="match status" value="1"/>
</dbReference>
<dbReference type="InterPro" id="IPR011043">
    <property type="entry name" value="Gal_Oxase/kelch_b-propeller"/>
</dbReference>
<dbReference type="Gramene" id="Pp3c21_2480V3.1">
    <property type="protein sequence ID" value="Pp3c21_2480V3.1"/>
    <property type="gene ID" value="Pp3c21_2480"/>
</dbReference>
<dbReference type="PANTHER" id="PTHR32208:SF98">
    <property type="entry name" value="GLYOXAL OXIDASE N-TERMINAL DOMAIN-CONTAINING PROTEIN"/>
    <property type="match status" value="1"/>
</dbReference>
<dbReference type="EnsemblPlants" id="Pp3c21_2480V3.1">
    <property type="protein sequence ID" value="Pp3c21_2480V3.1"/>
    <property type="gene ID" value="Pp3c21_2480"/>
</dbReference>
<dbReference type="STRING" id="3218.A9U0X9"/>
<organism evidence="5">
    <name type="scientific">Physcomitrium patens</name>
    <name type="common">Spreading-leaved earth moss</name>
    <name type="synonym">Physcomitrella patens</name>
    <dbReference type="NCBI Taxonomy" id="3218"/>
    <lineage>
        <taxon>Eukaryota</taxon>
        <taxon>Viridiplantae</taxon>
        <taxon>Streptophyta</taxon>
        <taxon>Embryophyta</taxon>
        <taxon>Bryophyta</taxon>
        <taxon>Bryophytina</taxon>
        <taxon>Bryopsida</taxon>
        <taxon>Funariidae</taxon>
        <taxon>Funariales</taxon>
        <taxon>Funariaceae</taxon>
        <taxon>Physcomitrium</taxon>
    </lineage>
</organism>
<evidence type="ECO:0000256" key="2">
    <source>
        <dbReference type="SAM" id="SignalP"/>
    </source>
</evidence>
<feature type="chain" id="PRO_5014298054" evidence="2">
    <location>
        <begin position="35"/>
        <end position="558"/>
    </location>
</feature>
<keyword evidence="7" id="KW-1185">Reference proteome</keyword>
<evidence type="ECO:0000313" key="5">
    <source>
        <dbReference type="EMBL" id="PNR31520.1"/>
    </source>
</evidence>
<keyword evidence="1 2" id="KW-0732">Signal</keyword>
<dbReference type="PaxDb" id="3218-PP1S408_24V6.1"/>
<dbReference type="Gene3D" id="2.130.10.80">
    <property type="entry name" value="Galactose oxidase/kelch, beta-propeller"/>
    <property type="match status" value="1"/>
</dbReference>
<gene>
    <name evidence="5" type="ORF">PHYPA_025641</name>
</gene>
<dbReference type="InterPro" id="IPR015202">
    <property type="entry name" value="GO-like_E_set"/>
</dbReference>
<dbReference type="InterPro" id="IPR037293">
    <property type="entry name" value="Gal_Oxidase_central_sf"/>
</dbReference>
<dbReference type="HOGENOM" id="CLU_009630_0_0_1"/>
<dbReference type="eggNOG" id="ENOG502QPS4">
    <property type="taxonomic scope" value="Eukaryota"/>
</dbReference>
<evidence type="ECO:0000259" key="3">
    <source>
        <dbReference type="Pfam" id="PF07250"/>
    </source>
</evidence>
<accession>A9U0X9</accession>
<dbReference type="Proteomes" id="UP000006727">
    <property type="component" value="Chromosome 21"/>
</dbReference>
<protein>
    <submittedName>
        <fullName evidence="5 6">Uncharacterized protein</fullName>
    </submittedName>
</protein>
<dbReference type="AlphaFoldDB" id="A9U0X9"/>
<feature type="signal peptide" evidence="2">
    <location>
        <begin position="1"/>
        <end position="34"/>
    </location>
</feature>
<dbReference type="InParanoid" id="A9U0X9"/>
<dbReference type="SUPFAM" id="SSF50965">
    <property type="entry name" value="Galactose oxidase, central domain"/>
    <property type="match status" value="1"/>
</dbReference>
<evidence type="ECO:0000313" key="7">
    <source>
        <dbReference type="Proteomes" id="UP000006727"/>
    </source>
</evidence>
<dbReference type="PANTHER" id="PTHR32208">
    <property type="entry name" value="SECRETED PROTEIN-RELATED"/>
    <property type="match status" value="1"/>
</dbReference>
<dbReference type="SUPFAM" id="SSF81296">
    <property type="entry name" value="E set domains"/>
    <property type="match status" value="1"/>
</dbReference>
<evidence type="ECO:0000259" key="4">
    <source>
        <dbReference type="Pfam" id="PF09118"/>
    </source>
</evidence>